<dbReference type="AlphaFoldDB" id="A0A848BPG2"/>
<feature type="transmembrane region" description="Helical" evidence="1">
    <location>
        <begin position="60"/>
        <end position="79"/>
    </location>
</feature>
<name>A0A848BPG2_9FIRM</name>
<keyword evidence="1" id="KW-1133">Transmembrane helix</keyword>
<feature type="transmembrane region" description="Helical" evidence="1">
    <location>
        <begin position="91"/>
        <end position="113"/>
    </location>
</feature>
<gene>
    <name evidence="2" type="ORF">ACGTZG_05485</name>
    <name evidence="3" type="ORF">HF872_00840</name>
</gene>
<organism evidence="3 4">
    <name type="scientific">Megasphaera hexanoica</name>
    <dbReference type="NCBI Taxonomy" id="1675036"/>
    <lineage>
        <taxon>Bacteria</taxon>
        <taxon>Bacillati</taxon>
        <taxon>Bacillota</taxon>
        <taxon>Negativicutes</taxon>
        <taxon>Veillonellales</taxon>
        <taxon>Veillonellaceae</taxon>
        <taxon>Megasphaera</taxon>
    </lineage>
</organism>
<feature type="transmembrane region" description="Helical" evidence="1">
    <location>
        <begin position="375"/>
        <end position="399"/>
    </location>
</feature>
<evidence type="ECO:0000313" key="4">
    <source>
        <dbReference type="Proteomes" id="UP000591071"/>
    </source>
</evidence>
<proteinExistence type="predicted"/>
<accession>A0A848BPG2</accession>
<protein>
    <recommendedName>
        <fullName evidence="6">Sodium:glutamate symporter</fullName>
    </recommendedName>
</protein>
<evidence type="ECO:0000313" key="3">
    <source>
        <dbReference type="EMBL" id="NME27175.1"/>
    </source>
</evidence>
<dbReference type="RefSeq" id="WP_113855277.1">
    <property type="nucleotide sequence ID" value="NZ_CP011940.1"/>
</dbReference>
<feature type="transmembrane region" description="Helical" evidence="1">
    <location>
        <begin position="304"/>
        <end position="325"/>
    </location>
</feature>
<dbReference type="EMBL" id="JBIEKR010000004">
    <property type="protein sequence ID" value="MFG6272638.1"/>
    <property type="molecule type" value="Genomic_DNA"/>
</dbReference>
<feature type="transmembrane region" description="Helical" evidence="1">
    <location>
        <begin position="6"/>
        <end position="23"/>
    </location>
</feature>
<feature type="transmembrane region" description="Helical" evidence="1">
    <location>
        <begin position="30"/>
        <end position="48"/>
    </location>
</feature>
<dbReference type="OrthoDB" id="3243277at2"/>
<sequence>MVLYNFALAFFACGVVFVIGEYVSKLSKAWIPSVFVTACLMLLGYWTIFPKEMVTNSGLMPFGNTIAIFLLIVHIGTIISVQQLIHQWRTVVICLFGLLGMCIIGYFVGSLLMDRTLVIVGLPPLTGGIVATTIMQQAATKAGLMSASVFAIAMYCIQGFAGYPLTAVCLQAEGRRLLKQLRTGEVVLTPEEIERNSHVGLTAVSNDTQRKTLIPKMPDKFNTPVFMMTKLGLVAWFAILLGQATPVNGAIWALVLGVFFTYIGFLDQNSLTRAGSFWIIMFALMMFVFDGLKNCTPDMLMSLIGPMVILILVGTAGMGVFAFIISKIMRISFPLAFANGLTALYGFPADALITEMTCDSLADNMVERGYLMSHIFPSMIVGGFTSVTITSVLIAGYFATLL</sequence>
<dbReference type="KEGG" id="mhw:ACT01_03085"/>
<dbReference type="InterPro" id="IPR049576">
    <property type="entry name" value="HDC-like"/>
</dbReference>
<evidence type="ECO:0000313" key="2">
    <source>
        <dbReference type="EMBL" id="MFG6272638.1"/>
    </source>
</evidence>
<dbReference type="CDD" id="cd21416">
    <property type="entry name" value="HDC_protein"/>
    <property type="match status" value="1"/>
</dbReference>
<evidence type="ECO:0000313" key="5">
    <source>
        <dbReference type="Proteomes" id="UP001605989"/>
    </source>
</evidence>
<dbReference type="EMBL" id="JABAFG010000001">
    <property type="protein sequence ID" value="NME27175.1"/>
    <property type="molecule type" value="Genomic_DNA"/>
</dbReference>
<evidence type="ECO:0000256" key="1">
    <source>
        <dbReference type="SAM" id="Phobius"/>
    </source>
</evidence>
<reference evidence="2 5" key="2">
    <citation type="submission" date="2024-10" db="EMBL/GenBank/DDBJ databases">
        <authorList>
            <person name="Sang B.-I."/>
            <person name="Prabhaharan D."/>
        </authorList>
    </citation>
    <scope>NUCLEOTIDE SEQUENCE [LARGE SCALE GENOMIC DNA]</scope>
    <source>
        <strain evidence="2 5">MH</strain>
    </source>
</reference>
<dbReference type="Proteomes" id="UP001605989">
    <property type="component" value="Unassembled WGS sequence"/>
</dbReference>
<evidence type="ECO:0008006" key="6">
    <source>
        <dbReference type="Google" id="ProtNLM"/>
    </source>
</evidence>
<feature type="transmembrane region" description="Helical" evidence="1">
    <location>
        <begin position="274"/>
        <end position="292"/>
    </location>
</feature>
<keyword evidence="5" id="KW-1185">Reference proteome</keyword>
<dbReference type="Proteomes" id="UP000591071">
    <property type="component" value="Unassembled WGS sequence"/>
</dbReference>
<keyword evidence="1" id="KW-0812">Transmembrane</keyword>
<feature type="transmembrane region" description="Helical" evidence="1">
    <location>
        <begin position="149"/>
        <end position="170"/>
    </location>
</feature>
<reference evidence="3 4" key="1">
    <citation type="submission" date="2020-04" db="EMBL/GenBank/DDBJ databases">
        <authorList>
            <person name="Hitch T.C.A."/>
            <person name="Wylensek D."/>
            <person name="Clavel T."/>
        </authorList>
    </citation>
    <scope>NUCLEOTIDE SEQUENCE [LARGE SCALE GENOMIC DNA]</scope>
    <source>
        <strain evidence="3 4">Oil-RF-744-FAT-WT-6-1</strain>
    </source>
</reference>
<feature type="transmembrane region" description="Helical" evidence="1">
    <location>
        <begin position="225"/>
        <end position="244"/>
    </location>
</feature>
<keyword evidence="1" id="KW-0472">Membrane</keyword>
<feature type="transmembrane region" description="Helical" evidence="1">
    <location>
        <begin position="250"/>
        <end position="267"/>
    </location>
</feature>
<comment type="caution">
    <text evidence="3">The sequence shown here is derived from an EMBL/GenBank/DDBJ whole genome shotgun (WGS) entry which is preliminary data.</text>
</comment>